<dbReference type="EMBL" id="UOGK01000220">
    <property type="protein sequence ID" value="VAX39310.1"/>
    <property type="molecule type" value="Genomic_DNA"/>
</dbReference>
<dbReference type="PANTHER" id="PTHR32234:SF0">
    <property type="entry name" value="THIOL:DISULFIDE INTERCHANGE PROTEIN DSBD"/>
    <property type="match status" value="1"/>
</dbReference>
<organism evidence="2">
    <name type="scientific">hydrothermal vent metagenome</name>
    <dbReference type="NCBI Taxonomy" id="652676"/>
    <lineage>
        <taxon>unclassified sequences</taxon>
        <taxon>metagenomes</taxon>
        <taxon>ecological metagenomes</taxon>
    </lineage>
</organism>
<dbReference type="Gene3D" id="3.40.30.10">
    <property type="entry name" value="Glutaredoxin"/>
    <property type="match status" value="1"/>
</dbReference>
<dbReference type="GO" id="GO:0045454">
    <property type="term" value="P:cell redox homeostasis"/>
    <property type="evidence" value="ECO:0007669"/>
    <property type="project" value="TreeGrafter"/>
</dbReference>
<dbReference type="AlphaFoldDB" id="A0A3B1DVQ1"/>
<dbReference type="Pfam" id="PF13899">
    <property type="entry name" value="Thioredoxin_7"/>
    <property type="match status" value="1"/>
</dbReference>
<gene>
    <name evidence="2" type="ORF">MNBD_PLANCTO03-1114</name>
</gene>
<sequence>MKRSWIGPVGVLVIVVAVMGLLRWQFGGVAPTPEAFAASTTLDAALAESEQTGKPVLVMATADWCPPCQVLKRGALADPEVSAWITEHAIAVYADFTDENTPEAQRAGRLLEIRAYPTLVLLRDGVEVSRREGVVSADSLLKWLEEAVGKDGSKDEGEG</sequence>
<dbReference type="PANTHER" id="PTHR32234">
    <property type="entry name" value="THIOL:DISULFIDE INTERCHANGE PROTEIN DSBD"/>
    <property type="match status" value="1"/>
</dbReference>
<dbReference type="SUPFAM" id="SSF52833">
    <property type="entry name" value="Thioredoxin-like"/>
    <property type="match status" value="1"/>
</dbReference>
<dbReference type="InterPro" id="IPR036249">
    <property type="entry name" value="Thioredoxin-like_sf"/>
</dbReference>
<dbReference type="GO" id="GO:0015035">
    <property type="term" value="F:protein-disulfide reductase activity"/>
    <property type="evidence" value="ECO:0007669"/>
    <property type="project" value="TreeGrafter"/>
</dbReference>
<evidence type="ECO:0000313" key="2">
    <source>
        <dbReference type="EMBL" id="VAX39310.1"/>
    </source>
</evidence>
<name>A0A3B1DVQ1_9ZZZZ</name>
<accession>A0A3B1DVQ1</accession>
<evidence type="ECO:0000259" key="1">
    <source>
        <dbReference type="PROSITE" id="PS51352"/>
    </source>
</evidence>
<protein>
    <recommendedName>
        <fullName evidence="1">Thioredoxin domain-containing protein</fullName>
    </recommendedName>
</protein>
<dbReference type="InterPro" id="IPR013766">
    <property type="entry name" value="Thioredoxin_domain"/>
</dbReference>
<feature type="domain" description="Thioredoxin" evidence="1">
    <location>
        <begin position="24"/>
        <end position="149"/>
    </location>
</feature>
<proteinExistence type="predicted"/>
<reference evidence="2" key="1">
    <citation type="submission" date="2018-06" db="EMBL/GenBank/DDBJ databases">
        <authorList>
            <person name="Zhirakovskaya E."/>
        </authorList>
    </citation>
    <scope>NUCLEOTIDE SEQUENCE</scope>
</reference>
<dbReference type="PROSITE" id="PS51352">
    <property type="entry name" value="THIOREDOXIN_2"/>
    <property type="match status" value="1"/>
</dbReference>